<protein>
    <submittedName>
        <fullName evidence="8">Uncharacterized protein</fullName>
    </submittedName>
</protein>
<feature type="compositionally biased region" description="Polar residues" evidence="6">
    <location>
        <begin position="53"/>
        <end position="64"/>
    </location>
</feature>
<dbReference type="EMBL" id="JBFXLQ010000110">
    <property type="protein sequence ID" value="KAL2859822.1"/>
    <property type="molecule type" value="Genomic_DNA"/>
</dbReference>
<evidence type="ECO:0000256" key="7">
    <source>
        <dbReference type="SAM" id="Phobius"/>
    </source>
</evidence>
<dbReference type="InterPro" id="IPR027469">
    <property type="entry name" value="Cation_efflux_TMD_sf"/>
</dbReference>
<evidence type="ECO:0000256" key="2">
    <source>
        <dbReference type="ARBA" id="ARBA00022448"/>
    </source>
</evidence>
<evidence type="ECO:0000256" key="6">
    <source>
        <dbReference type="SAM" id="MobiDB-lite"/>
    </source>
</evidence>
<proteinExistence type="predicted"/>
<evidence type="ECO:0000313" key="8">
    <source>
        <dbReference type="EMBL" id="KAL2859822.1"/>
    </source>
</evidence>
<feature type="region of interest" description="Disordered" evidence="6">
    <location>
        <begin position="53"/>
        <end position="130"/>
    </location>
</feature>
<dbReference type="PANTHER" id="PTHR43840:SF12">
    <property type="entry name" value="CATION DIFFUSION FACILITATOR 1 (AFU_ORTHOLOGUE AFUA_1G14440)"/>
    <property type="match status" value="1"/>
</dbReference>
<comment type="caution">
    <text evidence="8">The sequence shown here is derived from an EMBL/GenBank/DDBJ whole genome shotgun (WGS) entry which is preliminary data.</text>
</comment>
<organism evidence="8 9">
    <name type="scientific">Aspergillus lucknowensis</name>
    <dbReference type="NCBI Taxonomy" id="176173"/>
    <lineage>
        <taxon>Eukaryota</taxon>
        <taxon>Fungi</taxon>
        <taxon>Dikarya</taxon>
        <taxon>Ascomycota</taxon>
        <taxon>Pezizomycotina</taxon>
        <taxon>Eurotiomycetes</taxon>
        <taxon>Eurotiomycetidae</taxon>
        <taxon>Eurotiales</taxon>
        <taxon>Aspergillaceae</taxon>
        <taxon>Aspergillus</taxon>
        <taxon>Aspergillus subgen. Nidulantes</taxon>
    </lineage>
</organism>
<keyword evidence="4 7" id="KW-1133">Transmembrane helix</keyword>
<feature type="region of interest" description="Disordered" evidence="6">
    <location>
        <begin position="1"/>
        <end position="32"/>
    </location>
</feature>
<evidence type="ECO:0000256" key="4">
    <source>
        <dbReference type="ARBA" id="ARBA00022989"/>
    </source>
</evidence>
<feature type="transmembrane region" description="Helical" evidence="7">
    <location>
        <begin position="204"/>
        <end position="224"/>
    </location>
</feature>
<feature type="transmembrane region" description="Helical" evidence="7">
    <location>
        <begin position="236"/>
        <end position="260"/>
    </location>
</feature>
<accession>A0ABR4L5K1</accession>
<feature type="transmembrane region" description="Helical" evidence="7">
    <location>
        <begin position="280"/>
        <end position="300"/>
    </location>
</feature>
<keyword evidence="5 7" id="KW-0472">Membrane</keyword>
<evidence type="ECO:0000256" key="5">
    <source>
        <dbReference type="ARBA" id="ARBA00023136"/>
    </source>
</evidence>
<dbReference type="PANTHER" id="PTHR43840">
    <property type="entry name" value="MITOCHONDRIAL METAL TRANSPORTER 1-RELATED"/>
    <property type="match status" value="1"/>
</dbReference>
<dbReference type="GeneID" id="98145736"/>
<dbReference type="SUPFAM" id="SSF161111">
    <property type="entry name" value="Cation efflux protein transmembrane domain-like"/>
    <property type="match status" value="1"/>
</dbReference>
<comment type="subcellular location">
    <subcellularLocation>
        <location evidence="1">Membrane</location>
        <topology evidence="1">Multi-pass membrane protein</topology>
    </subcellularLocation>
</comment>
<keyword evidence="2" id="KW-0813">Transport</keyword>
<dbReference type="RefSeq" id="XP_070880378.1">
    <property type="nucleotide sequence ID" value="XM_071030664.1"/>
</dbReference>
<feature type="transmembrane region" description="Helical" evidence="7">
    <location>
        <begin position="306"/>
        <end position="330"/>
    </location>
</feature>
<keyword evidence="9" id="KW-1185">Reference proteome</keyword>
<dbReference type="Gene3D" id="1.20.1510.10">
    <property type="entry name" value="Cation efflux protein transmembrane domain"/>
    <property type="match status" value="1"/>
</dbReference>
<dbReference type="InterPro" id="IPR050291">
    <property type="entry name" value="CDF_Transporter"/>
</dbReference>
<gene>
    <name evidence="8" type="ORF">BJX67DRAFT_368722</name>
</gene>
<name>A0ABR4L5K1_9EURO</name>
<dbReference type="Proteomes" id="UP001610432">
    <property type="component" value="Unassembled WGS sequence"/>
</dbReference>
<evidence type="ECO:0000256" key="1">
    <source>
        <dbReference type="ARBA" id="ARBA00004141"/>
    </source>
</evidence>
<evidence type="ECO:0000256" key="3">
    <source>
        <dbReference type="ARBA" id="ARBA00022692"/>
    </source>
</evidence>
<sequence length="333" mass="36583">MANPIDEPCPPNSQRLDIAGSEVDHMSGGEFDASLRSAGRNYVDRSTQTIINISYPSTQNSLDRQGQPEENRKFPVSYNGDMSLGDPKSASKPAQIKANTSRKRDGSSSCRPAVESQKHGTAAVASCGDSPPRRQIAAYGSTVANAILLMLQLYAAMSSGSPSLFTIMVDTIFNQLSIAMRSLNPSRFSSDYVWLKTASDMAFSFLKSVVSLISMIIIIAFTTFDPTINGTEGSTYFYLPSVIALITTFVSKLMLFLYFWDLKDRYPDVRILWQDHRNALLINGFGILMSIGGARVARWIDPAGAILLSFVVFAVWLHKAFAEFILLVSVKDT</sequence>
<reference evidence="8 9" key="1">
    <citation type="submission" date="2024-07" db="EMBL/GenBank/DDBJ databases">
        <title>Section-level genome sequencing and comparative genomics of Aspergillus sections Usti and Cavernicolus.</title>
        <authorList>
            <consortium name="Lawrence Berkeley National Laboratory"/>
            <person name="Nybo J.L."/>
            <person name="Vesth T.C."/>
            <person name="Theobald S."/>
            <person name="Frisvad J.C."/>
            <person name="Larsen T.O."/>
            <person name="Kjaerboelling I."/>
            <person name="Rothschild-Mancinelli K."/>
            <person name="Lyhne E.K."/>
            <person name="Kogle M.E."/>
            <person name="Barry K."/>
            <person name="Clum A."/>
            <person name="Na H."/>
            <person name="Ledsgaard L."/>
            <person name="Lin J."/>
            <person name="Lipzen A."/>
            <person name="Kuo A."/>
            <person name="Riley R."/>
            <person name="Mondo S."/>
            <person name="Labutti K."/>
            <person name="Haridas S."/>
            <person name="Pangalinan J."/>
            <person name="Salamov A.A."/>
            <person name="Simmons B.A."/>
            <person name="Magnuson J.K."/>
            <person name="Chen J."/>
            <person name="Drula E."/>
            <person name="Henrissat B."/>
            <person name="Wiebenga A."/>
            <person name="Lubbers R.J."/>
            <person name="Gomes A.C."/>
            <person name="Macurrencykelacurrency M.R."/>
            <person name="Stajich J."/>
            <person name="Grigoriev I.V."/>
            <person name="Mortensen U.H."/>
            <person name="De Vries R.P."/>
            <person name="Baker S.E."/>
            <person name="Andersen M.R."/>
        </authorList>
    </citation>
    <scope>NUCLEOTIDE SEQUENCE [LARGE SCALE GENOMIC DNA]</scope>
    <source>
        <strain evidence="8 9">CBS 449.75</strain>
    </source>
</reference>
<keyword evidence="3 7" id="KW-0812">Transmembrane</keyword>
<evidence type="ECO:0000313" key="9">
    <source>
        <dbReference type="Proteomes" id="UP001610432"/>
    </source>
</evidence>